<keyword evidence="7" id="KW-1009">Hearing</keyword>
<feature type="compositionally biased region" description="Low complexity" evidence="15">
    <location>
        <begin position="535"/>
        <end position="546"/>
    </location>
</feature>
<dbReference type="AlphaFoldDB" id="A0A2P4TD20"/>
<dbReference type="GO" id="GO:0005886">
    <property type="term" value="C:plasma membrane"/>
    <property type="evidence" value="ECO:0007669"/>
    <property type="project" value="TreeGrafter"/>
</dbReference>
<dbReference type="Gene3D" id="1.20.1160.20">
    <property type="match status" value="1"/>
</dbReference>
<evidence type="ECO:0000256" key="14">
    <source>
        <dbReference type="ARBA" id="ARBA00073777"/>
    </source>
</evidence>
<feature type="compositionally biased region" description="Basic and acidic residues" evidence="15">
    <location>
        <begin position="386"/>
        <end position="399"/>
    </location>
</feature>
<evidence type="ECO:0000256" key="15">
    <source>
        <dbReference type="SAM" id="MobiDB-lite"/>
    </source>
</evidence>
<evidence type="ECO:0000259" key="16">
    <source>
        <dbReference type="PROSITE" id="PS50106"/>
    </source>
</evidence>
<dbReference type="GO" id="GO:0005929">
    <property type="term" value="C:cilium"/>
    <property type="evidence" value="ECO:0007669"/>
    <property type="project" value="TreeGrafter"/>
</dbReference>
<accession>A0A2P4TD20</accession>
<evidence type="ECO:0000256" key="6">
    <source>
        <dbReference type="ARBA" id="ARBA00022737"/>
    </source>
</evidence>
<dbReference type="GO" id="GO:0050885">
    <property type="term" value="P:neuromuscular process controlling balance"/>
    <property type="evidence" value="ECO:0007669"/>
    <property type="project" value="UniProtKB-ARBA"/>
</dbReference>
<dbReference type="GO" id="GO:0032426">
    <property type="term" value="C:stereocilium tip"/>
    <property type="evidence" value="ECO:0007669"/>
    <property type="project" value="TreeGrafter"/>
</dbReference>
<dbReference type="InterPro" id="IPR030237">
    <property type="entry name" value="Harmonin_N"/>
</dbReference>
<comment type="function">
    <text evidence="12">Anchoring/scaffolding protein that is a part of the functional network formed by USH1C, USH1G, CDH23 and MYO7A that mediates mechanotransduction in cochlear hair cells. Required for normal development and maintenance of cochlear hair cell bundles. As part of the intermicrovillar adhesion complex/IMAC plays a role in brush border differentiation, controlling microvilli organization and length. Probably plays a central regulatory role in the assembly of the complex, recruiting CDHR2, CDHR5 and MYO7B to the microvilli tips.</text>
</comment>
<evidence type="ECO:0000313" key="17">
    <source>
        <dbReference type="EMBL" id="POI34240.1"/>
    </source>
</evidence>
<dbReference type="CDD" id="cd06738">
    <property type="entry name" value="PDZ2_harmonin"/>
    <property type="match status" value="1"/>
</dbReference>
<dbReference type="GO" id="GO:0005902">
    <property type="term" value="C:microvillus"/>
    <property type="evidence" value="ECO:0007669"/>
    <property type="project" value="UniProtKB-SubCell"/>
</dbReference>
<dbReference type="GO" id="GO:0005903">
    <property type="term" value="C:brush border"/>
    <property type="evidence" value="ECO:0007669"/>
    <property type="project" value="UniProtKB-ARBA"/>
</dbReference>
<dbReference type="PROSITE" id="PS50106">
    <property type="entry name" value="PDZ"/>
    <property type="match status" value="2"/>
</dbReference>
<sequence length="685" mass="77486">MCYINEWPKRFLKTFIQQYSDYQVNLLIDNEAEKDYLYDVLRMYHQSMNLPVLVGDLKLVINEPSRLPLFDAIRPLIPLKHQVEYDQLTPKRSRKLKEVRLDRLHPEGLGISVRGGAEFSCGLFISQLVRGGQADNVGLQVGDEIVRINGYSISSCTHEEVINLIRTKKIVSIKVRHVGMIPVKSSADEPLKWQYVDQFVSDSGEGKGSVAGLASSGGRDSKEKKVFISLIGTKGMGCSISSGPTQKPGIFVSNVKPGSLSAEVGLEVGDQIVEVNGVDFSNVDHKEAVRVLKSSRTLTISVVAGAGKELFMTEEERQREAHLREQERQELMHQKRIALETNKIIKEQQEKERLRKMEISQKAAEEEERYRREIEQITAEEEKFKKEWEEDWGPKEPPKPLKTVTAEVHSAPRSKHKIDLEGVARDQLETDDMDEVIMKQDKQKGKEQKKSKSDSFCEQKKNKKEMEFEQRLAKEKEGMLEREKQLKINRLVQEVSETEREDLEESEKVQHWVERLCQTRLEQISSVENESPELASGRPSASSSATSMRRFAGGLQLHTTDLDDINLDEVEKHVAPLPPPPLAVSPVLSAHPLPVLNVPPSKGPVLTVSPASQQFAPSPPTQRHPGVPIISKPVMLHPDPNLTVRPTIKSEALGFQKYVEDFDPHSMFTPEQIVGKDVRLLRIRK</sequence>
<evidence type="ECO:0000256" key="3">
    <source>
        <dbReference type="ARBA" id="ARBA00004514"/>
    </source>
</evidence>
<dbReference type="GO" id="GO:0046549">
    <property type="term" value="P:retinal cone cell development"/>
    <property type="evidence" value="ECO:0007669"/>
    <property type="project" value="TreeGrafter"/>
</dbReference>
<keyword evidence="9" id="KW-0175">Coiled coil</keyword>
<dbReference type="SMART" id="SM00228">
    <property type="entry name" value="PDZ"/>
    <property type="match status" value="2"/>
</dbReference>
<evidence type="ECO:0000256" key="11">
    <source>
        <dbReference type="ARBA" id="ARBA00023273"/>
    </source>
</evidence>
<evidence type="ECO:0000256" key="7">
    <source>
        <dbReference type="ARBA" id="ARBA00022740"/>
    </source>
</evidence>
<feature type="domain" description="PDZ" evidence="16">
    <location>
        <begin position="98"/>
        <end position="166"/>
    </location>
</feature>
<feature type="domain" description="PDZ" evidence="16">
    <location>
        <begin position="225"/>
        <end position="295"/>
    </location>
</feature>
<evidence type="ECO:0000256" key="9">
    <source>
        <dbReference type="ARBA" id="ARBA00023054"/>
    </source>
</evidence>
<evidence type="ECO:0000256" key="5">
    <source>
        <dbReference type="ARBA" id="ARBA00022553"/>
    </source>
</evidence>
<feature type="non-terminal residue" evidence="17">
    <location>
        <position position="685"/>
    </location>
</feature>
<dbReference type="FunFam" id="2.30.42.10:FF:000071">
    <property type="entry name" value="harmonin isoform X1"/>
    <property type="match status" value="1"/>
</dbReference>
<dbReference type="GO" id="GO:0001917">
    <property type="term" value="C:photoreceptor inner segment"/>
    <property type="evidence" value="ECO:0007669"/>
    <property type="project" value="TreeGrafter"/>
</dbReference>
<dbReference type="CDD" id="cd06737">
    <property type="entry name" value="PDZ1_harmonin"/>
    <property type="match status" value="1"/>
</dbReference>
<dbReference type="Pfam" id="PF00595">
    <property type="entry name" value="PDZ"/>
    <property type="match status" value="2"/>
</dbReference>
<keyword evidence="11" id="KW-0966">Cell projection</keyword>
<evidence type="ECO:0000256" key="12">
    <source>
        <dbReference type="ARBA" id="ARBA00056915"/>
    </source>
</evidence>
<dbReference type="FunFam" id="2.30.42.10:FF:000062">
    <property type="entry name" value="harmonin isoform X1"/>
    <property type="match status" value="1"/>
</dbReference>
<dbReference type="GO" id="GO:0002093">
    <property type="term" value="P:auditory receptor cell morphogenesis"/>
    <property type="evidence" value="ECO:0007669"/>
    <property type="project" value="TreeGrafter"/>
</dbReference>
<dbReference type="CDD" id="cd07353">
    <property type="entry name" value="harmonin_N"/>
    <property type="match status" value="1"/>
</dbReference>
<feature type="compositionally biased region" description="Basic and acidic residues" evidence="15">
    <location>
        <begin position="417"/>
        <end position="428"/>
    </location>
</feature>
<dbReference type="InterPro" id="IPR051844">
    <property type="entry name" value="USH2_Complex_Protein"/>
</dbReference>
<dbReference type="PANTHER" id="PTHR23116:SF36">
    <property type="entry name" value="HARMONIN"/>
    <property type="match status" value="1"/>
</dbReference>
<gene>
    <name evidence="17" type="ORF">CIB84_002008</name>
</gene>
<evidence type="ECO:0000256" key="13">
    <source>
        <dbReference type="ARBA" id="ARBA00064828"/>
    </source>
</evidence>
<dbReference type="GO" id="GO:0002142">
    <property type="term" value="C:stereocilia ankle link complex"/>
    <property type="evidence" value="ECO:0007669"/>
    <property type="project" value="TreeGrafter"/>
</dbReference>
<dbReference type="GO" id="GO:1904106">
    <property type="term" value="P:protein localization to microvillus"/>
    <property type="evidence" value="ECO:0007669"/>
    <property type="project" value="UniProtKB-ARBA"/>
</dbReference>
<proteinExistence type="predicted"/>
<keyword evidence="10" id="KW-0206">Cytoskeleton</keyword>
<dbReference type="GO" id="GO:0005856">
    <property type="term" value="C:cytoskeleton"/>
    <property type="evidence" value="ECO:0007669"/>
    <property type="project" value="UniProtKB-SubCell"/>
</dbReference>
<protein>
    <recommendedName>
        <fullName evidence="14">Harmonin</fullName>
    </recommendedName>
</protein>
<evidence type="ECO:0000256" key="4">
    <source>
        <dbReference type="ARBA" id="ARBA00022490"/>
    </source>
</evidence>
<keyword evidence="8" id="KW-0221">Differentiation</keyword>
<evidence type="ECO:0000256" key="8">
    <source>
        <dbReference type="ARBA" id="ARBA00022782"/>
    </source>
</evidence>
<dbReference type="Pfam" id="PF21219">
    <property type="entry name" value="USH1C_N"/>
    <property type="match status" value="1"/>
</dbReference>
<comment type="subunit">
    <text evidence="13">Part of the IMAC/intermicrovillar adhesion complex/intermicrovillar tip-link complex composed of ANKS4B, MYO7B, USH1C, CDHR2 and CDHR5. Part of a complex composed of USH1C, USH1G and MYO7A. Interacts with F-actin. Interacts with USH2A. Interacts with SLC4A7. Interacts (via PDZ1 domain) with the C-terminus of USHBP1. Interacts (via N-terminus and PDZ 2 domain) with CDH23. Interacts with USH1G. Interacts with MYO7B. Interacts with CDHR2 and CDHR5; may mediate their interaction with MYO7B at the microvilli tip. Interacts (via PDZ 1 domain) with ANKS4B. Interacts (via PDZ 1 domain) with DOCK4.</text>
</comment>
<dbReference type="OrthoDB" id="7734647at2759"/>
<dbReference type="PANTHER" id="PTHR23116">
    <property type="entry name" value="PDZ DOMAIN CONTAINING WHIRLIN AND HARMONIN-RELATED"/>
    <property type="match status" value="1"/>
</dbReference>
<evidence type="ECO:0000256" key="2">
    <source>
        <dbReference type="ARBA" id="ARBA00004245"/>
    </source>
</evidence>
<dbReference type="Proteomes" id="UP000237246">
    <property type="component" value="Unassembled WGS sequence"/>
</dbReference>
<name>A0A2P4TD20_BAMTH</name>
<feature type="compositionally biased region" description="Basic and acidic residues" evidence="15">
    <location>
        <begin position="436"/>
        <end position="468"/>
    </location>
</feature>
<dbReference type="EMBL" id="PPHD01002149">
    <property type="protein sequence ID" value="POI34240.1"/>
    <property type="molecule type" value="Genomic_DNA"/>
</dbReference>
<keyword evidence="5" id="KW-0597">Phosphoprotein</keyword>
<dbReference type="InterPro" id="IPR036034">
    <property type="entry name" value="PDZ_sf"/>
</dbReference>
<evidence type="ECO:0000313" key="18">
    <source>
        <dbReference type="Proteomes" id="UP000237246"/>
    </source>
</evidence>
<dbReference type="GO" id="GO:1904970">
    <property type="term" value="P:brush border assembly"/>
    <property type="evidence" value="ECO:0007669"/>
    <property type="project" value="UniProtKB-ARBA"/>
</dbReference>
<evidence type="ECO:0000256" key="10">
    <source>
        <dbReference type="ARBA" id="ARBA00023212"/>
    </source>
</evidence>
<feature type="region of interest" description="Disordered" evidence="15">
    <location>
        <begin position="386"/>
        <end position="468"/>
    </location>
</feature>
<evidence type="ECO:0000256" key="1">
    <source>
        <dbReference type="ARBA" id="ARBA00004105"/>
    </source>
</evidence>
<comment type="caution">
    <text evidence="17">The sequence shown here is derived from an EMBL/GenBank/DDBJ whole genome shotgun (WGS) entry which is preliminary data.</text>
</comment>
<organism evidence="17 18">
    <name type="scientific">Bambusicola thoracicus</name>
    <name type="common">Chinese bamboo-partridge</name>
    <name type="synonym">Perdix thoracica</name>
    <dbReference type="NCBI Taxonomy" id="9083"/>
    <lineage>
        <taxon>Eukaryota</taxon>
        <taxon>Metazoa</taxon>
        <taxon>Chordata</taxon>
        <taxon>Craniata</taxon>
        <taxon>Vertebrata</taxon>
        <taxon>Euteleostomi</taxon>
        <taxon>Archelosauria</taxon>
        <taxon>Archosauria</taxon>
        <taxon>Dinosauria</taxon>
        <taxon>Saurischia</taxon>
        <taxon>Theropoda</taxon>
        <taxon>Coelurosauria</taxon>
        <taxon>Aves</taxon>
        <taxon>Neognathae</taxon>
        <taxon>Galloanserae</taxon>
        <taxon>Galliformes</taxon>
        <taxon>Phasianidae</taxon>
        <taxon>Perdicinae</taxon>
        <taxon>Bambusicola</taxon>
    </lineage>
</organism>
<dbReference type="Gene3D" id="2.30.42.10">
    <property type="match status" value="2"/>
</dbReference>
<dbReference type="FunFam" id="1.20.1160.20:FF:000001">
    <property type="entry name" value="harmonin isoform X1"/>
    <property type="match status" value="1"/>
</dbReference>
<keyword evidence="6" id="KW-0677">Repeat</keyword>
<keyword evidence="18" id="KW-1185">Reference proteome</keyword>
<dbReference type="InterPro" id="IPR001478">
    <property type="entry name" value="PDZ"/>
</dbReference>
<feature type="region of interest" description="Disordered" evidence="15">
    <location>
        <begin position="527"/>
        <end position="546"/>
    </location>
</feature>
<dbReference type="GO" id="GO:0005829">
    <property type="term" value="C:cytosol"/>
    <property type="evidence" value="ECO:0007669"/>
    <property type="project" value="UniProtKB-SubCell"/>
</dbReference>
<dbReference type="SUPFAM" id="SSF50156">
    <property type="entry name" value="PDZ domain-like"/>
    <property type="match status" value="2"/>
</dbReference>
<comment type="subcellular location">
    <subcellularLocation>
        <location evidence="1">Cell projection</location>
        <location evidence="1">Microvillus</location>
    </subcellularLocation>
    <subcellularLocation>
        <location evidence="2">Cytoplasm</location>
        <location evidence="2">Cytoskeleton</location>
    </subcellularLocation>
    <subcellularLocation>
        <location evidence="3">Cytoplasm</location>
        <location evidence="3">Cytosol</location>
    </subcellularLocation>
</comment>
<reference evidence="17 18" key="1">
    <citation type="submission" date="2018-01" db="EMBL/GenBank/DDBJ databases">
        <title>Comparison of the Chinese Bamboo Partridge and Red Junglefowl genome sequences highlights the importance of demography in genome evolution.</title>
        <authorList>
            <person name="Tiley G.P."/>
            <person name="Kimball R.T."/>
            <person name="Braun E.L."/>
            <person name="Burleigh J.G."/>
        </authorList>
    </citation>
    <scope>NUCLEOTIDE SEQUENCE [LARGE SCALE GENOMIC DNA]</scope>
    <source>
        <strain evidence="17">RTK389</strain>
        <tissue evidence="17">Blood</tissue>
    </source>
</reference>
<dbReference type="GO" id="GO:0007605">
    <property type="term" value="P:sensory perception of sound"/>
    <property type="evidence" value="ECO:0007669"/>
    <property type="project" value="UniProtKB-KW"/>
</dbReference>
<dbReference type="GO" id="GO:0060122">
    <property type="term" value="P:inner ear receptor cell stereocilium organization"/>
    <property type="evidence" value="ECO:0007669"/>
    <property type="project" value="TreeGrafter"/>
</dbReference>
<keyword evidence="4" id="KW-0963">Cytoplasm</keyword>